<accession>A0A8J9UL62</accession>
<feature type="signal peptide" evidence="1">
    <location>
        <begin position="1"/>
        <end position="17"/>
    </location>
</feature>
<organism evidence="2 3">
    <name type="scientific">Brenthis ino</name>
    <name type="common">lesser marbled fritillary</name>
    <dbReference type="NCBI Taxonomy" id="405034"/>
    <lineage>
        <taxon>Eukaryota</taxon>
        <taxon>Metazoa</taxon>
        <taxon>Ecdysozoa</taxon>
        <taxon>Arthropoda</taxon>
        <taxon>Hexapoda</taxon>
        <taxon>Insecta</taxon>
        <taxon>Pterygota</taxon>
        <taxon>Neoptera</taxon>
        <taxon>Endopterygota</taxon>
        <taxon>Lepidoptera</taxon>
        <taxon>Glossata</taxon>
        <taxon>Ditrysia</taxon>
        <taxon>Papilionoidea</taxon>
        <taxon>Nymphalidae</taxon>
        <taxon>Heliconiinae</taxon>
        <taxon>Argynnini</taxon>
        <taxon>Brenthis</taxon>
    </lineage>
</organism>
<keyword evidence="1" id="KW-0732">Signal</keyword>
<feature type="non-terminal residue" evidence="2">
    <location>
        <position position="107"/>
    </location>
</feature>
<dbReference type="AlphaFoldDB" id="A0A8J9UL62"/>
<keyword evidence="3" id="KW-1185">Reference proteome</keyword>
<proteinExistence type="predicted"/>
<evidence type="ECO:0000313" key="3">
    <source>
        <dbReference type="Proteomes" id="UP000838878"/>
    </source>
</evidence>
<evidence type="ECO:0000313" key="2">
    <source>
        <dbReference type="EMBL" id="CAH0715667.1"/>
    </source>
</evidence>
<sequence length="107" mass="11689">MNRALFILLALCTLTAALVPRHRRAINTEDENGATSSKPIEICAPRTPCGWSIYRPGVKLIEVNITNTYCVCGVGQICRITVDDENTSAFVHHCTAKNGDTIETPES</sequence>
<name>A0A8J9UL62_9NEOP</name>
<dbReference type="OrthoDB" id="6340809at2759"/>
<feature type="chain" id="PRO_5035472881" evidence="1">
    <location>
        <begin position="18"/>
        <end position="107"/>
    </location>
</feature>
<gene>
    <name evidence="2" type="ORF">BINO364_LOCUS2562</name>
</gene>
<dbReference type="EMBL" id="OV170230">
    <property type="protein sequence ID" value="CAH0715667.1"/>
    <property type="molecule type" value="Genomic_DNA"/>
</dbReference>
<protein>
    <submittedName>
        <fullName evidence="2">Uncharacterized protein</fullName>
    </submittedName>
</protein>
<evidence type="ECO:0000256" key="1">
    <source>
        <dbReference type="SAM" id="SignalP"/>
    </source>
</evidence>
<dbReference type="Proteomes" id="UP000838878">
    <property type="component" value="Chromosome 10"/>
</dbReference>
<reference evidence="2" key="1">
    <citation type="submission" date="2021-12" db="EMBL/GenBank/DDBJ databases">
        <authorList>
            <person name="Martin H S."/>
        </authorList>
    </citation>
    <scope>NUCLEOTIDE SEQUENCE</scope>
</reference>